<dbReference type="InterPro" id="IPR023393">
    <property type="entry name" value="START-like_dom_sf"/>
</dbReference>
<reference evidence="3" key="2">
    <citation type="submission" date="2020-09" db="EMBL/GenBank/DDBJ databases">
        <authorList>
            <person name="Sun Q."/>
            <person name="Kim S."/>
        </authorList>
    </citation>
    <scope>NUCLEOTIDE SEQUENCE</scope>
    <source>
        <strain evidence="3">KCTC 12870</strain>
    </source>
</reference>
<accession>A0A8J3DAS4</accession>
<reference evidence="3" key="1">
    <citation type="journal article" date="2014" name="Int. J. Syst. Evol. Microbiol.">
        <title>Complete genome sequence of Corynebacterium casei LMG S-19264T (=DSM 44701T), isolated from a smear-ripened cheese.</title>
        <authorList>
            <consortium name="US DOE Joint Genome Institute (JGI-PGF)"/>
            <person name="Walter F."/>
            <person name="Albersmeier A."/>
            <person name="Kalinowski J."/>
            <person name="Ruckert C."/>
        </authorList>
    </citation>
    <scope>NUCLEOTIDE SEQUENCE</scope>
    <source>
        <strain evidence="3">KCTC 12870</strain>
    </source>
</reference>
<proteinExistence type="inferred from homology"/>
<dbReference type="CDD" id="cd07820">
    <property type="entry name" value="SRPBCC_3"/>
    <property type="match status" value="1"/>
</dbReference>
<dbReference type="SUPFAM" id="SSF55961">
    <property type="entry name" value="Bet v1-like"/>
    <property type="match status" value="1"/>
</dbReference>
<keyword evidence="4" id="KW-1185">Reference proteome</keyword>
<dbReference type="EMBL" id="BMXG01000005">
    <property type="protein sequence ID" value="GHB96438.1"/>
    <property type="molecule type" value="Genomic_DNA"/>
</dbReference>
<organism evidence="3 4">
    <name type="scientific">Cerasicoccus arenae</name>
    <dbReference type="NCBI Taxonomy" id="424488"/>
    <lineage>
        <taxon>Bacteria</taxon>
        <taxon>Pseudomonadati</taxon>
        <taxon>Verrucomicrobiota</taxon>
        <taxon>Opitutia</taxon>
        <taxon>Puniceicoccales</taxon>
        <taxon>Cerasicoccaceae</taxon>
        <taxon>Cerasicoccus</taxon>
    </lineage>
</organism>
<sequence length="150" mass="17806">MWHSIRTELTLPLPQETVFDFFSRAENLEKITPTELGFHITTPKPIVMRQDLEIDYKIRLHGLALRWRTLIPVWDPSHEFVDEQVKGPFKTWIHRHTFKAIGPMETKMIDYVRYELPFTPFGDLAYPLIHRQVKRIFAHRNTMIPSLLGV</sequence>
<gene>
    <name evidence="3" type="ORF">GCM10007047_10360</name>
</gene>
<dbReference type="Gene3D" id="3.30.530.20">
    <property type="match status" value="1"/>
</dbReference>
<evidence type="ECO:0000313" key="3">
    <source>
        <dbReference type="EMBL" id="GHB96438.1"/>
    </source>
</evidence>
<dbReference type="AlphaFoldDB" id="A0A8J3DAS4"/>
<dbReference type="Pfam" id="PF03364">
    <property type="entry name" value="Polyketide_cyc"/>
    <property type="match status" value="1"/>
</dbReference>
<dbReference type="RefSeq" id="WP_189512590.1">
    <property type="nucleotide sequence ID" value="NZ_BMXG01000005.1"/>
</dbReference>
<evidence type="ECO:0000256" key="1">
    <source>
        <dbReference type="ARBA" id="ARBA00008918"/>
    </source>
</evidence>
<evidence type="ECO:0000313" key="4">
    <source>
        <dbReference type="Proteomes" id="UP000642829"/>
    </source>
</evidence>
<evidence type="ECO:0000259" key="2">
    <source>
        <dbReference type="Pfam" id="PF03364"/>
    </source>
</evidence>
<protein>
    <recommendedName>
        <fullName evidence="2">Coenzyme Q-binding protein COQ10 START domain-containing protein</fullName>
    </recommendedName>
</protein>
<feature type="domain" description="Coenzyme Q-binding protein COQ10 START" evidence="2">
    <location>
        <begin position="12"/>
        <end position="119"/>
    </location>
</feature>
<dbReference type="Proteomes" id="UP000642829">
    <property type="component" value="Unassembled WGS sequence"/>
</dbReference>
<comment type="similarity">
    <text evidence="1">Belongs to the ribosome association toxin RatA family.</text>
</comment>
<name>A0A8J3DAS4_9BACT</name>
<dbReference type="InterPro" id="IPR005031">
    <property type="entry name" value="COQ10_START"/>
</dbReference>
<comment type="caution">
    <text evidence="3">The sequence shown here is derived from an EMBL/GenBank/DDBJ whole genome shotgun (WGS) entry which is preliminary data.</text>
</comment>